<comment type="caution">
    <text evidence="13">The sequence shown here is derived from an EMBL/GenBank/DDBJ whole genome shotgun (WGS) entry which is preliminary data.</text>
</comment>
<dbReference type="Gene3D" id="2.60.40.1120">
    <property type="entry name" value="Carboxypeptidase-like, regulatory domain"/>
    <property type="match status" value="1"/>
</dbReference>
<dbReference type="FunFam" id="2.170.130.10:FF:000008">
    <property type="entry name" value="SusC/RagA family TonB-linked outer membrane protein"/>
    <property type="match status" value="1"/>
</dbReference>
<comment type="subcellular location">
    <subcellularLocation>
        <location evidence="1 8">Cell outer membrane</location>
        <topology evidence="1 8">Multi-pass membrane protein</topology>
    </subcellularLocation>
</comment>
<evidence type="ECO:0000256" key="3">
    <source>
        <dbReference type="ARBA" id="ARBA00022452"/>
    </source>
</evidence>
<dbReference type="InterPro" id="IPR037066">
    <property type="entry name" value="Plug_dom_sf"/>
</dbReference>
<evidence type="ECO:0000256" key="1">
    <source>
        <dbReference type="ARBA" id="ARBA00004571"/>
    </source>
</evidence>
<evidence type="ECO:0000313" key="13">
    <source>
        <dbReference type="EMBL" id="MCU7551497.1"/>
    </source>
</evidence>
<dbReference type="SUPFAM" id="SSF49464">
    <property type="entry name" value="Carboxypeptidase regulatory domain-like"/>
    <property type="match status" value="1"/>
</dbReference>
<evidence type="ECO:0000313" key="14">
    <source>
        <dbReference type="Proteomes" id="UP001155483"/>
    </source>
</evidence>
<dbReference type="Pfam" id="PF07715">
    <property type="entry name" value="Plug"/>
    <property type="match status" value="1"/>
</dbReference>
<dbReference type="NCBIfam" id="TIGR04057">
    <property type="entry name" value="SusC_RagA_signa"/>
    <property type="match status" value="1"/>
</dbReference>
<feature type="domain" description="TonB-dependent receptor plug" evidence="12">
    <location>
        <begin position="139"/>
        <end position="245"/>
    </location>
</feature>
<dbReference type="Pfam" id="PF13715">
    <property type="entry name" value="CarbopepD_reg_2"/>
    <property type="match status" value="1"/>
</dbReference>
<keyword evidence="7 8" id="KW-0998">Cell outer membrane</keyword>
<dbReference type="InterPro" id="IPR008969">
    <property type="entry name" value="CarboxyPept-like_regulatory"/>
</dbReference>
<keyword evidence="2 8" id="KW-0813">Transport</keyword>
<organism evidence="13 14">
    <name type="scientific">Paraflavisolibacter caeni</name>
    <dbReference type="NCBI Taxonomy" id="2982496"/>
    <lineage>
        <taxon>Bacteria</taxon>
        <taxon>Pseudomonadati</taxon>
        <taxon>Bacteroidota</taxon>
        <taxon>Chitinophagia</taxon>
        <taxon>Chitinophagales</taxon>
        <taxon>Chitinophagaceae</taxon>
        <taxon>Paraflavisolibacter</taxon>
    </lineage>
</organism>
<evidence type="ECO:0000256" key="9">
    <source>
        <dbReference type="RuleBase" id="RU003357"/>
    </source>
</evidence>
<comment type="similarity">
    <text evidence="8 9">Belongs to the TonB-dependent receptor family.</text>
</comment>
<feature type="region of interest" description="Disordered" evidence="10">
    <location>
        <begin position="60"/>
        <end position="79"/>
    </location>
</feature>
<evidence type="ECO:0000256" key="7">
    <source>
        <dbReference type="ARBA" id="ARBA00023237"/>
    </source>
</evidence>
<feature type="domain" description="TonB-dependent receptor-like beta-barrel" evidence="11">
    <location>
        <begin position="410"/>
        <end position="962"/>
    </location>
</feature>
<evidence type="ECO:0000259" key="12">
    <source>
        <dbReference type="Pfam" id="PF07715"/>
    </source>
</evidence>
<dbReference type="EMBL" id="JAOTIF010000021">
    <property type="protein sequence ID" value="MCU7551497.1"/>
    <property type="molecule type" value="Genomic_DNA"/>
</dbReference>
<dbReference type="InterPro" id="IPR039426">
    <property type="entry name" value="TonB-dep_rcpt-like"/>
</dbReference>
<dbReference type="InterPro" id="IPR036942">
    <property type="entry name" value="Beta-barrel_TonB_sf"/>
</dbReference>
<evidence type="ECO:0000256" key="10">
    <source>
        <dbReference type="SAM" id="MobiDB-lite"/>
    </source>
</evidence>
<dbReference type="AlphaFoldDB" id="A0A9X3BIJ6"/>
<name>A0A9X3BIJ6_9BACT</name>
<keyword evidence="3 8" id="KW-1134">Transmembrane beta strand</keyword>
<evidence type="ECO:0000256" key="6">
    <source>
        <dbReference type="ARBA" id="ARBA00023136"/>
    </source>
</evidence>
<evidence type="ECO:0000256" key="5">
    <source>
        <dbReference type="ARBA" id="ARBA00023077"/>
    </source>
</evidence>
<dbReference type="InterPro" id="IPR000531">
    <property type="entry name" value="Beta-barrel_TonB"/>
</dbReference>
<evidence type="ECO:0000259" key="11">
    <source>
        <dbReference type="Pfam" id="PF00593"/>
    </source>
</evidence>
<gene>
    <name evidence="13" type="ORF">OCK74_20415</name>
</gene>
<keyword evidence="5 9" id="KW-0798">TonB box</keyword>
<dbReference type="PROSITE" id="PS52016">
    <property type="entry name" value="TONB_DEPENDENT_REC_3"/>
    <property type="match status" value="1"/>
</dbReference>
<dbReference type="GO" id="GO:0009279">
    <property type="term" value="C:cell outer membrane"/>
    <property type="evidence" value="ECO:0007669"/>
    <property type="project" value="UniProtKB-SubCell"/>
</dbReference>
<dbReference type="InterPro" id="IPR023996">
    <property type="entry name" value="TonB-dep_OMP_SusC/RagA"/>
</dbReference>
<accession>A0A9X3BIJ6</accession>
<evidence type="ECO:0000256" key="8">
    <source>
        <dbReference type="PROSITE-ProRule" id="PRU01360"/>
    </source>
</evidence>
<reference evidence="13" key="1">
    <citation type="submission" date="2022-09" db="EMBL/GenBank/DDBJ databases">
        <authorList>
            <person name="Yuan C."/>
            <person name="Ke Z."/>
        </authorList>
    </citation>
    <scope>NUCLEOTIDE SEQUENCE</scope>
    <source>
        <strain evidence="13">LB-8</strain>
    </source>
</reference>
<dbReference type="Pfam" id="PF00593">
    <property type="entry name" value="TonB_dep_Rec_b-barrel"/>
    <property type="match status" value="1"/>
</dbReference>
<dbReference type="SUPFAM" id="SSF56935">
    <property type="entry name" value="Porins"/>
    <property type="match status" value="1"/>
</dbReference>
<dbReference type="InterPro" id="IPR012910">
    <property type="entry name" value="Plug_dom"/>
</dbReference>
<reference evidence="13" key="2">
    <citation type="submission" date="2023-04" db="EMBL/GenBank/DDBJ databases">
        <title>Paracnuella aquatica gen. nov., sp. nov., a member of the family Chitinophagaceae isolated from a hot spring.</title>
        <authorList>
            <person name="Wang C."/>
        </authorList>
    </citation>
    <scope>NUCLEOTIDE SEQUENCE</scope>
    <source>
        <strain evidence="13">LB-8</strain>
    </source>
</reference>
<dbReference type="Gene3D" id="2.170.130.10">
    <property type="entry name" value="TonB-dependent receptor, plug domain"/>
    <property type="match status" value="1"/>
</dbReference>
<dbReference type="RefSeq" id="WP_279298936.1">
    <property type="nucleotide sequence ID" value="NZ_JAOTIF010000021.1"/>
</dbReference>
<proteinExistence type="inferred from homology"/>
<dbReference type="InterPro" id="IPR023997">
    <property type="entry name" value="TonB-dep_OMP_SusC/RagA_CS"/>
</dbReference>
<sequence length="1009" mass="111712">MKKGTSSGRFIHLSIKFSILLMLFTALRVQAKDINGLTVAQNASENREIRVAGKVTGANDEPLSGVSVREKGTSSGTSTDNNGMYALTVDNNAILQFSYIGYETQEVPVSGQSVINVKLVVATKQMEQVVVIGYGTQNRRNVTGSISTVHAEDFENRPIFSTAQAIQGKAAGVQVTQPSGKPGTDFSVRIRGTSSINANNDPLYVIDGVQTTDTRGLNTNDIETIQILKDAASTAIYGARAAGGVVIITTKRGRSNQSLVSFNTYVGFSKVVNTIDVLNTPQYRELMEEVLGPGTVDPSITTNTNWVDEVFNTGVNQNYQASVSGGSDKAQYFLSMGYLKDKGVVEPARFDRYSVRLNLDNKVKSWLKVNANLNYIRSSFRNTLDNLSSGRGGVILSALNTPPFLNVYKSDGSGQFDPNPFQPSWENPVAYQSRDERSKDNRFLGNLGADISFARFLSYKANFAVDISNTQFDSFIDPFRTSYGRQQNGIGTARRDNLFTWLWENTLNYNQKFGSHNVIALGGISIQEKRLDNAYVEAQDYPSIPGVQTINVANQINNAGTTASESALASFFGRLLYDYNSKYLFTAAFRYDGSSKLAEGNQWQFFPSFSGGWRISSEPFMQGVDFINDLKLRVGWGQTGNQEGLGDYAWRGLFNTTRKPVTNPLSGPAIYRNTIENPDLKWETTTQTNIGLDAAILNHKVNITADAYWKKTKDLLLAIPLPNTVGVGSNVFDRNDGVLENKGFELAISSPIIDRSDLKWNADFNISFNDNEIKELGLNKIYDFATVYSNNQQVIRVTPGQPLGAFYGYISEGVDPATGKLVFRDLNDDKIITPDDRTFIGYALPKFIYGLTTALTYKNFDLNVFFQGVQGNDIFNATRVDLEGMFDSKNQSTVVLNRWKTPGQVTDIPKANDPDNYKNSTRFIENGSYLRLKSLTLAYNFNKDLVQKLHLQKLMLYVTGQNVFTITDYSGFDPEVNAFGSNSKGTEIGVDYGTYPQTRTFIFGLNVDF</sequence>
<keyword evidence="4 8" id="KW-0812">Transmembrane</keyword>
<protein>
    <submittedName>
        <fullName evidence="13">TonB-dependent receptor</fullName>
    </submittedName>
</protein>
<keyword evidence="13" id="KW-0675">Receptor</keyword>
<dbReference type="NCBIfam" id="TIGR04056">
    <property type="entry name" value="OMP_RagA_SusC"/>
    <property type="match status" value="1"/>
</dbReference>
<evidence type="ECO:0000256" key="2">
    <source>
        <dbReference type="ARBA" id="ARBA00022448"/>
    </source>
</evidence>
<dbReference type="Proteomes" id="UP001155483">
    <property type="component" value="Unassembled WGS sequence"/>
</dbReference>
<keyword evidence="6 8" id="KW-0472">Membrane</keyword>
<evidence type="ECO:0000256" key="4">
    <source>
        <dbReference type="ARBA" id="ARBA00022692"/>
    </source>
</evidence>
<keyword evidence="14" id="KW-1185">Reference proteome</keyword>
<dbReference type="Gene3D" id="2.40.170.20">
    <property type="entry name" value="TonB-dependent receptor, beta-barrel domain"/>
    <property type="match status" value="1"/>
</dbReference>